<evidence type="ECO:0000259" key="1">
    <source>
        <dbReference type="PROSITE" id="PS51112"/>
    </source>
</evidence>
<proteinExistence type="predicted"/>
<dbReference type="InterPro" id="IPR036071">
    <property type="entry name" value="AMMECR1_dom_sf"/>
</dbReference>
<dbReference type="EMBL" id="CP059269">
    <property type="protein sequence ID" value="QLQ79510.1"/>
    <property type="molecule type" value="Genomic_DNA"/>
</dbReference>
<organism evidence="2 3">
    <name type="scientific">Torulaspora globosa</name>
    <dbReference type="NCBI Taxonomy" id="48254"/>
    <lineage>
        <taxon>Eukaryota</taxon>
        <taxon>Fungi</taxon>
        <taxon>Dikarya</taxon>
        <taxon>Ascomycota</taxon>
        <taxon>Saccharomycotina</taxon>
        <taxon>Saccharomycetes</taxon>
        <taxon>Saccharomycetales</taxon>
        <taxon>Saccharomycetaceae</taxon>
        <taxon>Torulaspora</taxon>
    </lineage>
</organism>
<dbReference type="InterPro" id="IPR027485">
    <property type="entry name" value="AMMECR1_N"/>
</dbReference>
<feature type="domain" description="AMMECR1" evidence="1">
    <location>
        <begin position="6"/>
        <end position="219"/>
    </location>
</feature>
<dbReference type="InterPro" id="IPR002733">
    <property type="entry name" value="AMMECR1_domain"/>
</dbReference>
<dbReference type="OrthoDB" id="24630at2759"/>
<name>A0A7H9HQ73_9SACH</name>
<gene>
    <name evidence="2" type="ORF">HG537_0C01570</name>
</gene>
<dbReference type="PANTHER" id="PTHR13016:SF0">
    <property type="entry name" value="AMME SYNDROME CANDIDATE GENE 1 PROTEIN"/>
    <property type="match status" value="1"/>
</dbReference>
<evidence type="ECO:0000313" key="2">
    <source>
        <dbReference type="EMBL" id="QLQ79510.1"/>
    </source>
</evidence>
<dbReference type="NCBIfam" id="TIGR00296">
    <property type="entry name" value="TIGR00296 family protein"/>
    <property type="match status" value="1"/>
</dbReference>
<dbReference type="SUPFAM" id="SSF143447">
    <property type="entry name" value="AMMECR1-like"/>
    <property type="match status" value="1"/>
</dbReference>
<accession>A0A7H9HQ73</accession>
<evidence type="ECO:0000313" key="3">
    <source>
        <dbReference type="Proteomes" id="UP000510647"/>
    </source>
</evidence>
<dbReference type="PANTHER" id="PTHR13016">
    <property type="entry name" value="AMMECR1 HOMOLOG"/>
    <property type="match status" value="1"/>
</dbReference>
<dbReference type="PROSITE" id="PS51112">
    <property type="entry name" value="AMMECR1"/>
    <property type="match status" value="1"/>
</dbReference>
<sequence>MASEDGRSSPYAFWAFYTLYRKLKGTGIKVSFDEMCEKLYPDYPVDVNSNTSLFVTWKKKSRGRNEYHLRGCIGTFGKLPVVQGVEKYSLVAALQDRRFPPITAAELDHLKCSCNILHSFETIYNGKGDIYDWQVGKHGIELEFRNPRTGGTLSSTFLPEVMPEQGWDQRETFLNLIEKAGVYTGAEDILEDHQRYFIKVVRYEGNKSAIAFAEFEQRLAELEG</sequence>
<keyword evidence="3" id="KW-1185">Reference proteome</keyword>
<dbReference type="Gene3D" id="3.30.700.20">
    <property type="entry name" value="Hypothetical protein ph0010, domain 1"/>
    <property type="match status" value="1"/>
</dbReference>
<protein>
    <recommendedName>
        <fullName evidence="1">AMMECR1 domain-containing protein</fullName>
    </recommendedName>
</protein>
<dbReference type="Proteomes" id="UP000510647">
    <property type="component" value="Chromosome 3"/>
</dbReference>
<reference evidence="2 3" key="1">
    <citation type="submission" date="2020-06" db="EMBL/GenBank/DDBJ databases">
        <title>The yeast mating-type switching endonuclease HO is a domesticated member of an unorthodox homing genetic element family.</title>
        <authorList>
            <person name="Coughlan A.Y."/>
            <person name="Lombardi L."/>
            <person name="Braun-Galleani S."/>
            <person name="Martos A.R."/>
            <person name="Galeote V."/>
            <person name="Bigey F."/>
            <person name="Dequin S."/>
            <person name="Byrne K.P."/>
            <person name="Wolfe K.H."/>
        </authorList>
    </citation>
    <scope>NUCLEOTIDE SEQUENCE [LARGE SCALE GENOMIC DNA]</scope>
    <source>
        <strain evidence="2 3">CBS2947</strain>
    </source>
</reference>
<dbReference type="AlphaFoldDB" id="A0A7H9HQ73"/>
<dbReference type="Pfam" id="PF01871">
    <property type="entry name" value="AMMECR1"/>
    <property type="match status" value="1"/>
</dbReference>
<dbReference type="InterPro" id="IPR023473">
    <property type="entry name" value="AMMECR1"/>
</dbReference>